<dbReference type="InterPro" id="IPR033453">
    <property type="entry name" value="Glyco_hydro_30_TIM-barrel"/>
</dbReference>
<dbReference type="OMA" id="GLMWNFA"/>
<reference evidence="10 11" key="1">
    <citation type="journal article" date="2019" name="J. Hered.">
        <title>An Improved Genome Assembly for Drosophila navojoa, the Basal Species in the mojavensis Cluster.</title>
        <authorList>
            <person name="Vanderlinde T."/>
            <person name="Dupim E.G."/>
            <person name="Nazario-Yepiz N.O."/>
            <person name="Carvalho A.B."/>
        </authorList>
    </citation>
    <scope>NUCLEOTIDE SEQUENCE [LARGE SCALE GENOMIC DNA]</scope>
    <source>
        <strain evidence="10">Navoj_Jal97</strain>
        <tissue evidence="10">Whole organism</tissue>
    </source>
</reference>
<keyword evidence="4 7" id="KW-0732">Signal</keyword>
<dbReference type="OrthoDB" id="2160638at2759"/>
<evidence type="ECO:0000256" key="7">
    <source>
        <dbReference type="SAM" id="SignalP"/>
    </source>
</evidence>
<dbReference type="GO" id="GO:0004348">
    <property type="term" value="F:glucosylceramidase activity"/>
    <property type="evidence" value="ECO:0007669"/>
    <property type="project" value="UniProtKB-EC"/>
</dbReference>
<dbReference type="STRING" id="7232.A0A484BN53"/>
<evidence type="ECO:0000256" key="1">
    <source>
        <dbReference type="ARBA" id="ARBA00001013"/>
    </source>
</evidence>
<evidence type="ECO:0000313" key="10">
    <source>
        <dbReference type="EMBL" id="TDG49285.1"/>
    </source>
</evidence>
<protein>
    <recommendedName>
        <fullName evidence="3 6">Glucosylceramidase</fullName>
        <ecNumber evidence="3 6">3.2.1.45</ecNumber>
    </recommendedName>
</protein>
<feature type="signal peptide" evidence="7">
    <location>
        <begin position="1"/>
        <end position="23"/>
    </location>
</feature>
<evidence type="ECO:0000256" key="5">
    <source>
        <dbReference type="ARBA" id="ARBA00022801"/>
    </source>
</evidence>
<dbReference type="SUPFAM" id="SSF51445">
    <property type="entry name" value="(Trans)glycosidases"/>
    <property type="match status" value="1"/>
</dbReference>
<keyword evidence="6" id="KW-0443">Lipid metabolism</keyword>
<dbReference type="GO" id="GO:0016020">
    <property type="term" value="C:membrane"/>
    <property type="evidence" value="ECO:0007669"/>
    <property type="project" value="GOC"/>
</dbReference>
<feature type="chain" id="PRO_5019788414" description="Glucosylceramidase" evidence="7">
    <location>
        <begin position="24"/>
        <end position="562"/>
    </location>
</feature>
<comment type="catalytic activity">
    <reaction evidence="1">
        <text>a beta-D-glucosyl-(1&lt;-&gt;1')-N-acylsphing-4-enine + H2O = an N-acylsphing-4-enine + D-glucose</text>
        <dbReference type="Rhea" id="RHEA:13269"/>
        <dbReference type="ChEBI" id="CHEBI:4167"/>
        <dbReference type="ChEBI" id="CHEBI:15377"/>
        <dbReference type="ChEBI" id="CHEBI:22801"/>
        <dbReference type="ChEBI" id="CHEBI:52639"/>
        <dbReference type="EC" id="3.2.1.45"/>
    </reaction>
    <physiologicalReaction direction="left-to-right" evidence="1">
        <dbReference type="Rhea" id="RHEA:13270"/>
    </physiologicalReaction>
</comment>
<comment type="similarity">
    <text evidence="2 6">Belongs to the glycosyl hydrolase 30 family.</text>
</comment>
<keyword evidence="6" id="KW-0326">Glycosidase</keyword>
<evidence type="ECO:0000259" key="9">
    <source>
        <dbReference type="Pfam" id="PF17189"/>
    </source>
</evidence>
<dbReference type="KEGG" id="dnv:108653282"/>
<name>A0A484BN53_DRONA</name>
<evidence type="ECO:0000259" key="8">
    <source>
        <dbReference type="Pfam" id="PF02055"/>
    </source>
</evidence>
<keyword evidence="6" id="KW-0746">Sphingolipid metabolism</keyword>
<keyword evidence="5 6" id="KW-0378">Hydrolase</keyword>
<dbReference type="EMBL" id="LSRL02000025">
    <property type="protein sequence ID" value="TDG49285.1"/>
    <property type="molecule type" value="Genomic_DNA"/>
</dbReference>
<evidence type="ECO:0000256" key="4">
    <source>
        <dbReference type="ARBA" id="ARBA00022729"/>
    </source>
</evidence>
<gene>
    <name evidence="10" type="ORF">AWZ03_004374</name>
</gene>
<dbReference type="InterPro" id="IPR033452">
    <property type="entry name" value="GH30_C"/>
</dbReference>
<evidence type="ECO:0000313" key="11">
    <source>
        <dbReference type="Proteomes" id="UP000295192"/>
    </source>
</evidence>
<dbReference type="InterPro" id="IPR001139">
    <property type="entry name" value="Glyco_hydro_30"/>
</dbReference>
<dbReference type="Proteomes" id="UP000295192">
    <property type="component" value="Unassembled WGS sequence"/>
</dbReference>
<accession>A0A484BN53</accession>
<dbReference type="AlphaFoldDB" id="A0A484BN53"/>
<dbReference type="GO" id="GO:0006680">
    <property type="term" value="P:glucosylceramide catabolic process"/>
    <property type="evidence" value="ECO:0007669"/>
    <property type="project" value="TreeGrafter"/>
</dbReference>
<evidence type="ECO:0000256" key="2">
    <source>
        <dbReference type="ARBA" id="ARBA00005382"/>
    </source>
</evidence>
<evidence type="ECO:0000256" key="6">
    <source>
        <dbReference type="RuleBase" id="RU361188"/>
    </source>
</evidence>
<dbReference type="Pfam" id="PF02055">
    <property type="entry name" value="Glyco_hydro_30"/>
    <property type="match status" value="1"/>
</dbReference>
<dbReference type="Pfam" id="PF17189">
    <property type="entry name" value="Glyco_hydro_30C"/>
    <property type="match status" value="1"/>
</dbReference>
<dbReference type="Gene3D" id="3.20.20.80">
    <property type="entry name" value="Glycosidases"/>
    <property type="match status" value="1"/>
</dbReference>
<dbReference type="InterPro" id="IPR017853">
    <property type="entry name" value="GH"/>
</dbReference>
<dbReference type="EC" id="3.2.1.45" evidence="3 6"/>
<comment type="caution">
    <text evidence="10">The sequence shown here is derived from an EMBL/GenBank/DDBJ whole genome shotgun (WGS) entry which is preliminary data.</text>
</comment>
<dbReference type="FunFam" id="3.20.20.80:FF:000126">
    <property type="entry name" value="Glucosylceramidase"/>
    <property type="match status" value="1"/>
</dbReference>
<sequence length="562" mass="64601">MNLRWLWMLFAVALCSGWAAALSTPCQLRETQYGNVCVCNSSYCDYLEQPDLRDDNQIVVISSSKNGLRFTRSEGSFLGKTILEVQDHQWIDNNFVADAVVVEQNKVWLQFANVPQRFAINVTIKTVQLTVQREKRYQKITNFGGAFTGSVSHILQQLPKALQDHVYKSYFHADGIAYNSIRMSIGGSDFDLQPWAYNQLPRNDPSLSNFTTLDPRDLQKIEQLKRLKAVAKLNNLKIMAAAWSAPPWMKSNNRWTGYGQLKAEYYQAWADYHLKFLELMQSKNMTVWAISTGNEPLNGVIGFFFVHFMSMGWTPWQQAIWLNDYLGPTIRKSKQSQVLIFGNDDQRYTYPSWFRKMRASRSNALDYLDGLAVHWYWDEIFGPQLIDRAHADMPDKLLLNTESCIGDKPWQTHGPELGSWGRGESYMRAYIQDLLHNFNGWLDWNLVLDERGGPNYVHNYVDAPVIVNTTSRTEFYKQPIYYAIGHFSKFLPEESVRIEASTNETESFPQLSVVGFQRPDGSVALILYNGENLPVNVALNDSQRGALSLRLPARSWHTVVYK</sequence>
<keyword evidence="11" id="KW-1185">Reference proteome</keyword>
<organism evidence="10 11">
    <name type="scientific">Drosophila navojoa</name>
    <name type="common">Fruit fly</name>
    <dbReference type="NCBI Taxonomy" id="7232"/>
    <lineage>
        <taxon>Eukaryota</taxon>
        <taxon>Metazoa</taxon>
        <taxon>Ecdysozoa</taxon>
        <taxon>Arthropoda</taxon>
        <taxon>Hexapoda</taxon>
        <taxon>Insecta</taxon>
        <taxon>Pterygota</taxon>
        <taxon>Neoptera</taxon>
        <taxon>Endopterygota</taxon>
        <taxon>Diptera</taxon>
        <taxon>Brachycera</taxon>
        <taxon>Muscomorpha</taxon>
        <taxon>Ephydroidea</taxon>
        <taxon>Drosophilidae</taxon>
        <taxon>Drosophila</taxon>
    </lineage>
</organism>
<proteinExistence type="inferred from homology"/>
<dbReference type="PANTHER" id="PTHR11069">
    <property type="entry name" value="GLUCOSYLCERAMIDASE"/>
    <property type="match status" value="1"/>
</dbReference>
<feature type="domain" description="Glycosyl hydrolase family 30 TIM-barrel" evidence="8">
    <location>
        <begin position="140"/>
        <end position="491"/>
    </location>
</feature>
<feature type="domain" description="Glycosyl hydrolase family 30 beta sandwich" evidence="9">
    <location>
        <begin position="495"/>
        <end position="559"/>
    </location>
</feature>
<evidence type="ECO:0000256" key="3">
    <source>
        <dbReference type="ARBA" id="ARBA00012658"/>
    </source>
</evidence>
<dbReference type="PANTHER" id="PTHR11069:SF23">
    <property type="entry name" value="LYSOSOMAL ACID GLUCOSYLCERAMIDASE"/>
    <property type="match status" value="1"/>
</dbReference>